<dbReference type="InterPro" id="IPR003819">
    <property type="entry name" value="TauD/TfdA-like"/>
</dbReference>
<evidence type="ECO:0000256" key="5">
    <source>
        <dbReference type="ARBA" id="ARBA00023004"/>
    </source>
</evidence>
<feature type="domain" description="TauD/TfdA-like" evidence="6">
    <location>
        <begin position="3"/>
        <end position="148"/>
    </location>
</feature>
<keyword evidence="4" id="KW-0560">Oxidoreductase</keyword>
<evidence type="ECO:0000313" key="7">
    <source>
        <dbReference type="EMBL" id="SVC32023.1"/>
    </source>
</evidence>
<dbReference type="InterPro" id="IPR051323">
    <property type="entry name" value="AtsK-like"/>
</dbReference>
<evidence type="ECO:0000256" key="4">
    <source>
        <dbReference type="ARBA" id="ARBA00023002"/>
    </source>
</evidence>
<evidence type="ECO:0000259" key="6">
    <source>
        <dbReference type="Pfam" id="PF02668"/>
    </source>
</evidence>
<accession>A0A382L7V1</accession>
<dbReference type="PANTHER" id="PTHR30468:SF1">
    <property type="entry name" value="ALPHA-KETOGLUTARATE-DEPENDENT SULFONATE DIOXYGENASE"/>
    <property type="match status" value="1"/>
</dbReference>
<keyword evidence="2" id="KW-0479">Metal-binding</keyword>
<dbReference type="GO" id="GO:0016706">
    <property type="term" value="F:2-oxoglutarate-dependent dioxygenase activity"/>
    <property type="evidence" value="ECO:0007669"/>
    <property type="project" value="TreeGrafter"/>
</dbReference>
<dbReference type="InterPro" id="IPR042098">
    <property type="entry name" value="TauD-like_sf"/>
</dbReference>
<evidence type="ECO:0000256" key="3">
    <source>
        <dbReference type="ARBA" id="ARBA00022964"/>
    </source>
</evidence>
<dbReference type="GO" id="GO:0046872">
    <property type="term" value="F:metal ion binding"/>
    <property type="evidence" value="ECO:0007669"/>
    <property type="project" value="UniProtKB-KW"/>
</dbReference>
<gene>
    <name evidence="7" type="ORF">METZ01_LOCUS284877</name>
</gene>
<keyword evidence="3" id="KW-0223">Dioxygenase</keyword>
<dbReference type="Gene3D" id="3.60.130.10">
    <property type="entry name" value="Clavaminate synthase-like"/>
    <property type="match status" value="1"/>
</dbReference>
<comment type="similarity">
    <text evidence="1">Belongs to the TfdA dioxygenase family.</text>
</comment>
<dbReference type="EMBL" id="UINC01084935">
    <property type="protein sequence ID" value="SVC32023.1"/>
    <property type="molecule type" value="Genomic_DNA"/>
</dbReference>
<sequence length="155" mass="17495">MEVKLLSGALGAEIQGINLKEVTSNNFKIINDLLLEHKVIFFRNQNITPEEQIKLAEFFGPIEEHAYVKGRKEYPQITRLIKGAEEKNQWGEGWHSDVSYNVTPTKAIILKSLKIPPVGGDTVFSNMELAWETLDEDVKKIVTEKQAEHFSLGSG</sequence>
<reference evidence="7" key="1">
    <citation type="submission" date="2018-05" db="EMBL/GenBank/DDBJ databases">
        <authorList>
            <person name="Lanie J.A."/>
            <person name="Ng W.-L."/>
            <person name="Kazmierczak K.M."/>
            <person name="Andrzejewski T.M."/>
            <person name="Davidsen T.M."/>
            <person name="Wayne K.J."/>
            <person name="Tettelin H."/>
            <person name="Glass J.I."/>
            <person name="Rusch D."/>
            <person name="Podicherti R."/>
            <person name="Tsui H.-C.T."/>
            <person name="Winkler M.E."/>
        </authorList>
    </citation>
    <scope>NUCLEOTIDE SEQUENCE</scope>
</reference>
<organism evidence="7">
    <name type="scientific">marine metagenome</name>
    <dbReference type="NCBI Taxonomy" id="408172"/>
    <lineage>
        <taxon>unclassified sequences</taxon>
        <taxon>metagenomes</taxon>
        <taxon>ecological metagenomes</taxon>
    </lineage>
</organism>
<protein>
    <recommendedName>
        <fullName evidence="6">TauD/TfdA-like domain-containing protein</fullName>
    </recommendedName>
</protein>
<dbReference type="GO" id="GO:0005737">
    <property type="term" value="C:cytoplasm"/>
    <property type="evidence" value="ECO:0007669"/>
    <property type="project" value="TreeGrafter"/>
</dbReference>
<evidence type="ECO:0000256" key="1">
    <source>
        <dbReference type="ARBA" id="ARBA00005896"/>
    </source>
</evidence>
<dbReference type="Pfam" id="PF02668">
    <property type="entry name" value="TauD"/>
    <property type="match status" value="1"/>
</dbReference>
<feature type="non-terminal residue" evidence="7">
    <location>
        <position position="155"/>
    </location>
</feature>
<proteinExistence type="inferred from homology"/>
<evidence type="ECO:0000256" key="2">
    <source>
        <dbReference type="ARBA" id="ARBA00022723"/>
    </source>
</evidence>
<dbReference type="PANTHER" id="PTHR30468">
    <property type="entry name" value="ALPHA-KETOGLUTARATE-DEPENDENT SULFONATE DIOXYGENASE"/>
    <property type="match status" value="1"/>
</dbReference>
<dbReference type="SUPFAM" id="SSF51197">
    <property type="entry name" value="Clavaminate synthase-like"/>
    <property type="match status" value="1"/>
</dbReference>
<keyword evidence="5" id="KW-0408">Iron</keyword>
<name>A0A382L7V1_9ZZZZ</name>
<dbReference type="AlphaFoldDB" id="A0A382L7V1"/>